<reference evidence="2" key="2">
    <citation type="journal article" date="2022" name="Microb. Genom.">
        <title>A chromosome-scale genome assembly of the tomato pathogen Cladosporium fulvum reveals a compartmentalized genome architecture and the presence of a dispensable chromosome.</title>
        <authorList>
            <person name="Zaccaron A.Z."/>
            <person name="Chen L.H."/>
            <person name="Samaras A."/>
            <person name="Stergiopoulos I."/>
        </authorList>
    </citation>
    <scope>NUCLEOTIDE SEQUENCE</scope>
    <source>
        <strain evidence="2">Race5_Kim</strain>
    </source>
</reference>
<gene>
    <name evidence="2" type="ORF">CLAFUR5_08463</name>
</gene>
<feature type="transmembrane region" description="Helical" evidence="1">
    <location>
        <begin position="25"/>
        <end position="47"/>
    </location>
</feature>
<dbReference type="KEGG" id="ffu:CLAFUR5_08463"/>
<protein>
    <submittedName>
        <fullName evidence="2">Uncharacterized protein</fullName>
    </submittedName>
</protein>
<dbReference type="AlphaFoldDB" id="A0A9Q8P6N0"/>
<dbReference type="RefSeq" id="XP_047759681.1">
    <property type="nucleotide sequence ID" value="XM_047907611.1"/>
</dbReference>
<evidence type="ECO:0000256" key="1">
    <source>
        <dbReference type="SAM" id="Phobius"/>
    </source>
</evidence>
<name>A0A9Q8P6N0_PASFU</name>
<organism evidence="2 3">
    <name type="scientific">Passalora fulva</name>
    <name type="common">Tomato leaf mold</name>
    <name type="synonym">Cladosporium fulvum</name>
    <dbReference type="NCBI Taxonomy" id="5499"/>
    <lineage>
        <taxon>Eukaryota</taxon>
        <taxon>Fungi</taxon>
        <taxon>Dikarya</taxon>
        <taxon>Ascomycota</taxon>
        <taxon>Pezizomycotina</taxon>
        <taxon>Dothideomycetes</taxon>
        <taxon>Dothideomycetidae</taxon>
        <taxon>Mycosphaerellales</taxon>
        <taxon>Mycosphaerellaceae</taxon>
        <taxon>Fulvia</taxon>
    </lineage>
</organism>
<proteinExistence type="predicted"/>
<keyword evidence="1" id="KW-0812">Transmembrane</keyword>
<keyword evidence="3" id="KW-1185">Reference proteome</keyword>
<evidence type="ECO:0000313" key="2">
    <source>
        <dbReference type="EMBL" id="UJO15315.1"/>
    </source>
</evidence>
<accession>A0A9Q8P6N0</accession>
<keyword evidence="1" id="KW-0472">Membrane</keyword>
<dbReference type="Proteomes" id="UP000756132">
    <property type="component" value="Chromosome 3"/>
</dbReference>
<dbReference type="EMBL" id="CP090165">
    <property type="protein sequence ID" value="UJO15315.1"/>
    <property type="molecule type" value="Genomic_DNA"/>
</dbReference>
<feature type="transmembrane region" description="Helical" evidence="1">
    <location>
        <begin position="131"/>
        <end position="149"/>
    </location>
</feature>
<keyword evidence="1" id="KW-1133">Transmembrane helix</keyword>
<dbReference type="OrthoDB" id="544298at2759"/>
<sequence>MSPFFPHPAHAEDQPLAHTLVWSYVLYRGLQTGATLGLGVGAVQALLQARRAARNGYYGTTNNLGNGTPLDWDRSCHMHSPHDSCHACAHERSGRDRRWTIGVWQGQSLKQWLSRGEVLYRRLAGQDFGEWQAVLALVVWAGLVGYMIWRHGVHGAKWAEDGPR</sequence>
<dbReference type="GeneID" id="71988341"/>
<reference evidence="2" key="1">
    <citation type="submission" date="2021-12" db="EMBL/GenBank/DDBJ databases">
        <authorList>
            <person name="Zaccaron A."/>
            <person name="Stergiopoulos I."/>
        </authorList>
    </citation>
    <scope>NUCLEOTIDE SEQUENCE</scope>
    <source>
        <strain evidence="2">Race5_Kim</strain>
    </source>
</reference>
<evidence type="ECO:0000313" key="3">
    <source>
        <dbReference type="Proteomes" id="UP000756132"/>
    </source>
</evidence>